<evidence type="ECO:0000256" key="3">
    <source>
        <dbReference type="PROSITE-ProRule" id="PRU00023"/>
    </source>
</evidence>
<dbReference type="InterPro" id="IPR036770">
    <property type="entry name" value="Ankyrin_rpt-contain_sf"/>
</dbReference>
<dbReference type="SMART" id="SM00248">
    <property type="entry name" value="ANK"/>
    <property type="match status" value="10"/>
</dbReference>
<dbReference type="PANTHER" id="PTHR24126:SF14">
    <property type="entry name" value="ANK_REP_REGION DOMAIN-CONTAINING PROTEIN"/>
    <property type="match status" value="1"/>
</dbReference>
<dbReference type="Gene3D" id="1.25.40.20">
    <property type="entry name" value="Ankyrin repeat-containing domain"/>
    <property type="match status" value="5"/>
</dbReference>
<feature type="repeat" description="ANK" evidence="3">
    <location>
        <begin position="603"/>
        <end position="636"/>
    </location>
</feature>
<dbReference type="InterPro" id="IPR002110">
    <property type="entry name" value="Ankyrin_rpt"/>
</dbReference>
<evidence type="ECO:0000313" key="5">
    <source>
        <dbReference type="EMBL" id="JAT66737.1"/>
    </source>
</evidence>
<keyword evidence="4" id="KW-0732">Signal</keyword>
<name>A0A1D1ZIN2_9ARAE</name>
<evidence type="ECO:0000256" key="2">
    <source>
        <dbReference type="ARBA" id="ARBA00023043"/>
    </source>
</evidence>
<feature type="chain" id="PRO_5008901050" evidence="4">
    <location>
        <begin position="20"/>
        <end position="774"/>
    </location>
</feature>
<keyword evidence="2 3" id="KW-0040">ANK repeat</keyword>
<evidence type="ECO:0000256" key="1">
    <source>
        <dbReference type="ARBA" id="ARBA00022737"/>
    </source>
</evidence>
<dbReference type="PANTHER" id="PTHR24126">
    <property type="entry name" value="ANKYRIN REPEAT, PH AND SEC7 DOMAIN CONTAINING PROTEIN SECG-RELATED"/>
    <property type="match status" value="1"/>
</dbReference>
<evidence type="ECO:0000256" key="4">
    <source>
        <dbReference type="SAM" id="SignalP"/>
    </source>
</evidence>
<feature type="signal peptide" evidence="4">
    <location>
        <begin position="1"/>
        <end position="19"/>
    </location>
</feature>
<feature type="repeat" description="ANK" evidence="3">
    <location>
        <begin position="396"/>
        <end position="428"/>
    </location>
</feature>
<dbReference type="Pfam" id="PF12796">
    <property type="entry name" value="Ank_2"/>
    <property type="match status" value="4"/>
</dbReference>
<reference evidence="5" key="1">
    <citation type="submission" date="2015-07" db="EMBL/GenBank/DDBJ databases">
        <title>Transcriptome Assembly of Anthurium amnicola.</title>
        <authorList>
            <person name="Suzuki J."/>
        </authorList>
    </citation>
    <scope>NUCLEOTIDE SEQUENCE</scope>
</reference>
<sequence>LLLLLLLFFSLDFLNIVGGDMGRHSVSLAADVDELALPSHRLVEAALRGEMGRVEESLNTNGLVDVNYVGTVSLTMKCVETVLHEERANEVRIVYEEFRTDVTALFVAAHSGHTEIVRKLLSAGADVNQKLFRGYATTAAAREGHCTILSMLLKAGAFQSACEDALLEASLCGEVEAVEILICSDMSRPDVAAHALVSACCRGFVNVVSTLIKNRVEMNSMDRVLLRSAKPTLHANVDCTPLAAAIVSRQAAVVKYLLQHGARIECDVRLGAWSWDPVSGEELRVGACLGDPYNAAWCAVEYYEFGGEILNLLLHHEPSLLERPHFGRTLLCHAILCQNLNVVSALLDSGANFKFPMKTKDGQELFPLHLAAKLGCSSIIKLLIMHGCNVDTQTSTGETALMISAKAGHADLFLELLIAGADLGLVCDLVDTAVTLAKRSSFASSIISIFSQAVIAGVSLHSTDLSVFSPLHFAAESGDPELLQMIMRSSIGDLNKLDGSGMTPMMVAVKAGHAESFRLLLMAGSDIHIEASDGKTVMSLIKLESSASDRDRFERVLLSVVLANVVTDHSMFKALHYAARLGDTSSLVQLLKMNFPVNSLDEDGCSPLMLAAMEGHVDACKLLLLQGGADCGLTNALGETALSLARSSSRFNNIAEGVLLDHLARSHVLIGEDFFKHTREGRGTPHKKTLRILKSGLLTWGKSNRRNVFCKEAVAGPSLKFLKNRRQDGEDEKRMIFRVATLTGREVHFEAGSTYNVELWVRGINLIAKEVNAD</sequence>
<feature type="repeat" description="ANK" evidence="3">
    <location>
        <begin position="500"/>
        <end position="532"/>
    </location>
</feature>
<feature type="repeat" description="ANK" evidence="3">
    <location>
        <begin position="363"/>
        <end position="395"/>
    </location>
</feature>
<accession>A0A1D1ZIN2</accession>
<dbReference type="AlphaFoldDB" id="A0A1D1ZIN2"/>
<dbReference type="EMBL" id="GDJX01001199">
    <property type="protein sequence ID" value="JAT66737.1"/>
    <property type="molecule type" value="Transcribed_RNA"/>
</dbReference>
<feature type="repeat" description="ANK" evidence="3">
    <location>
        <begin position="100"/>
        <end position="132"/>
    </location>
</feature>
<dbReference type="PROSITE" id="PS50297">
    <property type="entry name" value="ANK_REP_REGION"/>
    <property type="match status" value="5"/>
</dbReference>
<feature type="non-terminal residue" evidence="5">
    <location>
        <position position="1"/>
    </location>
</feature>
<keyword evidence="1" id="KW-0677">Repeat</keyword>
<proteinExistence type="predicted"/>
<dbReference type="Pfam" id="PF00023">
    <property type="entry name" value="Ank"/>
    <property type="match status" value="1"/>
</dbReference>
<dbReference type="PROSITE" id="PS50088">
    <property type="entry name" value="ANK_REPEAT"/>
    <property type="match status" value="5"/>
</dbReference>
<gene>
    <name evidence="5" type="primary">ANK3_0</name>
    <name evidence="5" type="ORF">g.117920</name>
</gene>
<protein>
    <submittedName>
        <fullName evidence="5">Ankyrin-3</fullName>
    </submittedName>
</protein>
<dbReference type="SUPFAM" id="SSF48403">
    <property type="entry name" value="Ankyrin repeat"/>
    <property type="match status" value="3"/>
</dbReference>
<organism evidence="5">
    <name type="scientific">Anthurium amnicola</name>
    <dbReference type="NCBI Taxonomy" id="1678845"/>
    <lineage>
        <taxon>Eukaryota</taxon>
        <taxon>Viridiplantae</taxon>
        <taxon>Streptophyta</taxon>
        <taxon>Embryophyta</taxon>
        <taxon>Tracheophyta</taxon>
        <taxon>Spermatophyta</taxon>
        <taxon>Magnoliopsida</taxon>
        <taxon>Liliopsida</taxon>
        <taxon>Araceae</taxon>
        <taxon>Pothoideae</taxon>
        <taxon>Potheae</taxon>
        <taxon>Anthurium</taxon>
    </lineage>
</organism>